<protein>
    <submittedName>
        <fullName evidence="1">Uncharacterized protein</fullName>
    </submittedName>
</protein>
<dbReference type="KEGG" id="abac:LuPra_00725"/>
<dbReference type="RefSeq" id="WP_110169493.1">
    <property type="nucleotide sequence ID" value="NZ_CP015136.1"/>
</dbReference>
<proteinExistence type="predicted"/>
<evidence type="ECO:0000313" key="2">
    <source>
        <dbReference type="Proteomes" id="UP000076079"/>
    </source>
</evidence>
<evidence type="ECO:0000313" key="1">
    <source>
        <dbReference type="EMBL" id="AMY07552.1"/>
    </source>
</evidence>
<organism evidence="1 2">
    <name type="scientific">Luteitalea pratensis</name>
    <dbReference type="NCBI Taxonomy" id="1855912"/>
    <lineage>
        <taxon>Bacteria</taxon>
        <taxon>Pseudomonadati</taxon>
        <taxon>Acidobacteriota</taxon>
        <taxon>Vicinamibacteria</taxon>
        <taxon>Vicinamibacterales</taxon>
        <taxon>Vicinamibacteraceae</taxon>
        <taxon>Luteitalea</taxon>
    </lineage>
</organism>
<dbReference type="Proteomes" id="UP000076079">
    <property type="component" value="Chromosome"/>
</dbReference>
<sequence precursor="true">MLRGIQVGVITKLQPVSIHGQVFYDVHYVKTDDEDLIPQMARVGGEDVDAGLHPGDRVKLHILLNQVTRVERDG</sequence>
<keyword evidence="2" id="KW-1185">Reference proteome</keyword>
<dbReference type="OrthoDB" id="164228at2"/>
<dbReference type="AlphaFoldDB" id="A0A143PG47"/>
<name>A0A143PG47_LUTPR</name>
<reference evidence="1 2" key="1">
    <citation type="journal article" date="2016" name="Genome Announc.">
        <title>First Complete Genome Sequence of a Subdivision 6 Acidobacterium Strain.</title>
        <authorList>
            <person name="Huang S."/>
            <person name="Vieira S."/>
            <person name="Bunk B."/>
            <person name="Riedel T."/>
            <person name="Sproer C."/>
            <person name="Overmann J."/>
        </authorList>
    </citation>
    <scope>NUCLEOTIDE SEQUENCE [LARGE SCALE GENOMIC DNA]</scope>
    <source>
        <strain evidence="2">DSM 100886 HEG_-6_39</strain>
    </source>
</reference>
<gene>
    <name evidence="1" type="ORF">LuPra_00725</name>
</gene>
<dbReference type="STRING" id="1855912.LuPra_00725"/>
<accession>A0A143PG47</accession>
<reference evidence="2" key="2">
    <citation type="submission" date="2016-04" db="EMBL/GenBank/DDBJ databases">
        <title>First Complete Genome Sequence of a Subdivision 6 Acidobacterium.</title>
        <authorList>
            <person name="Huang S."/>
            <person name="Vieira S."/>
            <person name="Bunk B."/>
            <person name="Riedel T."/>
            <person name="Sproeer C."/>
            <person name="Overmann J."/>
        </authorList>
    </citation>
    <scope>NUCLEOTIDE SEQUENCE [LARGE SCALE GENOMIC DNA]</scope>
    <source>
        <strain evidence="2">DSM 100886 HEG_-6_39</strain>
    </source>
</reference>
<dbReference type="EMBL" id="CP015136">
    <property type="protein sequence ID" value="AMY07552.1"/>
    <property type="molecule type" value="Genomic_DNA"/>
</dbReference>